<sequence length="97" mass="10421">KSHLAVILLLQFFTGVAQVFVFVTCGTLLTDFNPEKSSTVQASYNLVRCALSASGIAGVDAMIRAMGVGWCFTTFALLGALCGPLLCVLKEKGEFWR</sequence>
<feature type="signal peptide" evidence="2">
    <location>
        <begin position="1"/>
        <end position="18"/>
    </location>
</feature>
<organism evidence="3 4">
    <name type="scientific">Byssothecium circinans</name>
    <dbReference type="NCBI Taxonomy" id="147558"/>
    <lineage>
        <taxon>Eukaryota</taxon>
        <taxon>Fungi</taxon>
        <taxon>Dikarya</taxon>
        <taxon>Ascomycota</taxon>
        <taxon>Pezizomycotina</taxon>
        <taxon>Dothideomycetes</taxon>
        <taxon>Pleosporomycetidae</taxon>
        <taxon>Pleosporales</taxon>
        <taxon>Massarineae</taxon>
        <taxon>Massarinaceae</taxon>
        <taxon>Byssothecium</taxon>
    </lineage>
</organism>
<keyword evidence="1" id="KW-0472">Membrane</keyword>
<feature type="chain" id="PRO_5025389601" description="Major facilitator superfamily (MFS) profile domain-containing protein" evidence="2">
    <location>
        <begin position="19"/>
        <end position="97"/>
    </location>
</feature>
<name>A0A6A5TRW0_9PLEO</name>
<protein>
    <recommendedName>
        <fullName evidence="5">Major facilitator superfamily (MFS) profile domain-containing protein</fullName>
    </recommendedName>
</protein>
<evidence type="ECO:0000313" key="4">
    <source>
        <dbReference type="Proteomes" id="UP000800035"/>
    </source>
</evidence>
<evidence type="ECO:0000256" key="2">
    <source>
        <dbReference type="SAM" id="SignalP"/>
    </source>
</evidence>
<keyword evidence="2" id="KW-0732">Signal</keyword>
<dbReference type="EMBL" id="ML976996">
    <property type="protein sequence ID" value="KAF1955024.1"/>
    <property type="molecule type" value="Genomic_DNA"/>
</dbReference>
<evidence type="ECO:0000313" key="3">
    <source>
        <dbReference type="EMBL" id="KAF1955024.1"/>
    </source>
</evidence>
<dbReference type="Proteomes" id="UP000800035">
    <property type="component" value="Unassembled WGS sequence"/>
</dbReference>
<dbReference type="AlphaFoldDB" id="A0A6A5TRW0"/>
<gene>
    <name evidence="3" type="ORF">CC80DRAFT_392181</name>
</gene>
<reference evidence="3" key="1">
    <citation type="journal article" date="2020" name="Stud. Mycol.">
        <title>101 Dothideomycetes genomes: a test case for predicting lifestyles and emergence of pathogens.</title>
        <authorList>
            <person name="Haridas S."/>
            <person name="Albert R."/>
            <person name="Binder M."/>
            <person name="Bloem J."/>
            <person name="Labutti K."/>
            <person name="Salamov A."/>
            <person name="Andreopoulos B."/>
            <person name="Baker S."/>
            <person name="Barry K."/>
            <person name="Bills G."/>
            <person name="Bluhm B."/>
            <person name="Cannon C."/>
            <person name="Castanera R."/>
            <person name="Culley D."/>
            <person name="Daum C."/>
            <person name="Ezra D."/>
            <person name="Gonzalez J."/>
            <person name="Henrissat B."/>
            <person name="Kuo A."/>
            <person name="Liang C."/>
            <person name="Lipzen A."/>
            <person name="Lutzoni F."/>
            <person name="Magnuson J."/>
            <person name="Mondo S."/>
            <person name="Nolan M."/>
            <person name="Ohm R."/>
            <person name="Pangilinan J."/>
            <person name="Park H.-J."/>
            <person name="Ramirez L."/>
            <person name="Alfaro M."/>
            <person name="Sun H."/>
            <person name="Tritt A."/>
            <person name="Yoshinaga Y."/>
            <person name="Zwiers L.-H."/>
            <person name="Turgeon B."/>
            <person name="Goodwin S."/>
            <person name="Spatafora J."/>
            <person name="Crous P."/>
            <person name="Grigoriev I."/>
        </authorList>
    </citation>
    <scope>NUCLEOTIDE SEQUENCE</scope>
    <source>
        <strain evidence="3">CBS 675.92</strain>
    </source>
</reference>
<keyword evidence="1" id="KW-1133">Transmembrane helix</keyword>
<proteinExistence type="predicted"/>
<feature type="non-terminal residue" evidence="3">
    <location>
        <position position="97"/>
    </location>
</feature>
<dbReference type="Gene3D" id="1.20.1250.20">
    <property type="entry name" value="MFS general substrate transporter like domains"/>
    <property type="match status" value="1"/>
</dbReference>
<feature type="non-terminal residue" evidence="3">
    <location>
        <position position="1"/>
    </location>
</feature>
<evidence type="ECO:0008006" key="5">
    <source>
        <dbReference type="Google" id="ProtNLM"/>
    </source>
</evidence>
<dbReference type="SUPFAM" id="SSF103473">
    <property type="entry name" value="MFS general substrate transporter"/>
    <property type="match status" value="1"/>
</dbReference>
<evidence type="ECO:0000256" key="1">
    <source>
        <dbReference type="SAM" id="Phobius"/>
    </source>
</evidence>
<dbReference type="InterPro" id="IPR036259">
    <property type="entry name" value="MFS_trans_sf"/>
</dbReference>
<keyword evidence="4" id="KW-1185">Reference proteome</keyword>
<keyword evidence="1" id="KW-0812">Transmembrane</keyword>
<dbReference type="OrthoDB" id="3790015at2759"/>
<feature type="transmembrane region" description="Helical" evidence="1">
    <location>
        <begin position="67"/>
        <end position="89"/>
    </location>
</feature>
<accession>A0A6A5TRW0</accession>